<accession>A0ABD0KUZ0</accession>
<reference evidence="1 2" key="1">
    <citation type="journal article" date="2023" name="Sci. Data">
        <title>Genome assembly of the Korean intertidal mud-creeper Batillaria attramentaria.</title>
        <authorList>
            <person name="Patra A.K."/>
            <person name="Ho P.T."/>
            <person name="Jun S."/>
            <person name="Lee S.J."/>
            <person name="Kim Y."/>
            <person name="Won Y.J."/>
        </authorList>
    </citation>
    <scope>NUCLEOTIDE SEQUENCE [LARGE SCALE GENOMIC DNA]</scope>
    <source>
        <strain evidence="1">Wonlab-2016</strain>
    </source>
</reference>
<organism evidence="1 2">
    <name type="scientific">Batillaria attramentaria</name>
    <dbReference type="NCBI Taxonomy" id="370345"/>
    <lineage>
        <taxon>Eukaryota</taxon>
        <taxon>Metazoa</taxon>
        <taxon>Spiralia</taxon>
        <taxon>Lophotrochozoa</taxon>
        <taxon>Mollusca</taxon>
        <taxon>Gastropoda</taxon>
        <taxon>Caenogastropoda</taxon>
        <taxon>Sorbeoconcha</taxon>
        <taxon>Cerithioidea</taxon>
        <taxon>Batillariidae</taxon>
        <taxon>Batillaria</taxon>
    </lineage>
</organism>
<evidence type="ECO:0000313" key="2">
    <source>
        <dbReference type="Proteomes" id="UP001519460"/>
    </source>
</evidence>
<comment type="caution">
    <text evidence="1">The sequence shown here is derived from an EMBL/GenBank/DDBJ whole genome shotgun (WGS) entry which is preliminary data.</text>
</comment>
<gene>
    <name evidence="1" type="ORF">BaRGS_00017852</name>
</gene>
<sequence length="240" mass="26075">MVWYALPGSHEYAVSYNNASNNYPDPRAAEISRPLCGLDSLEFVTGLVTVVVKFSTDQCRAYRSNPRGRCCTVRGRGWRQVQFRVPGRPAGLNLVTSRPRFRRMWTLVVQLSASASLSRVQAAVRGQADVCAQNSVIKLAGVRTTASIHYGVTQISPSSERGETVRWVAGALLHADCGSSLWNFRTLPIGFLNEPADAAIFRAALELTLASLGGSAFNRVLDVPSSGMAENLVLFCHACV</sequence>
<name>A0ABD0KUZ0_9CAEN</name>
<proteinExistence type="predicted"/>
<dbReference type="AlphaFoldDB" id="A0ABD0KUZ0"/>
<evidence type="ECO:0000313" key="1">
    <source>
        <dbReference type="EMBL" id="KAK7490980.1"/>
    </source>
</evidence>
<dbReference type="Proteomes" id="UP001519460">
    <property type="component" value="Unassembled WGS sequence"/>
</dbReference>
<protein>
    <submittedName>
        <fullName evidence="1">Uncharacterized protein</fullName>
    </submittedName>
</protein>
<keyword evidence="2" id="KW-1185">Reference proteome</keyword>
<dbReference type="EMBL" id="JACVVK020000121">
    <property type="protein sequence ID" value="KAK7490980.1"/>
    <property type="molecule type" value="Genomic_DNA"/>
</dbReference>